<keyword evidence="4" id="KW-1185">Reference proteome</keyword>
<feature type="region of interest" description="Disordered" evidence="1">
    <location>
        <begin position="104"/>
        <end position="124"/>
    </location>
</feature>
<name>A0ABW2LVI9_9FLAO</name>
<dbReference type="RefSeq" id="WP_378176280.1">
    <property type="nucleotide sequence ID" value="NZ_JBHTCR010000003.1"/>
</dbReference>
<evidence type="ECO:0000313" key="4">
    <source>
        <dbReference type="Proteomes" id="UP001596550"/>
    </source>
</evidence>
<comment type="caution">
    <text evidence="3">The sequence shown here is derived from an EMBL/GenBank/DDBJ whole genome shotgun (WGS) entry which is preliminary data.</text>
</comment>
<accession>A0ABW2LVI9</accession>
<evidence type="ECO:0000313" key="3">
    <source>
        <dbReference type="EMBL" id="MFC7346589.1"/>
    </source>
</evidence>
<reference evidence="4" key="1">
    <citation type="journal article" date="2019" name="Int. J. Syst. Evol. Microbiol.">
        <title>The Global Catalogue of Microorganisms (GCM) 10K type strain sequencing project: providing services to taxonomists for standard genome sequencing and annotation.</title>
        <authorList>
            <consortium name="The Broad Institute Genomics Platform"/>
            <consortium name="The Broad Institute Genome Sequencing Center for Infectious Disease"/>
            <person name="Wu L."/>
            <person name="Ma J."/>
        </authorList>
    </citation>
    <scope>NUCLEOTIDE SEQUENCE [LARGE SCALE GENOMIC DNA]</scope>
    <source>
        <strain evidence="4">CCUG 54781</strain>
    </source>
</reference>
<organism evidence="3 4">
    <name type="scientific">Chryseobacterium zhengzhouense</name>
    <dbReference type="NCBI Taxonomy" id="1636086"/>
    <lineage>
        <taxon>Bacteria</taxon>
        <taxon>Pseudomonadati</taxon>
        <taxon>Bacteroidota</taxon>
        <taxon>Flavobacteriia</taxon>
        <taxon>Flavobacteriales</taxon>
        <taxon>Weeksellaceae</taxon>
        <taxon>Chryseobacterium group</taxon>
        <taxon>Chryseobacterium</taxon>
    </lineage>
</organism>
<protein>
    <submittedName>
        <fullName evidence="3">DUF4296 domain-containing protein</fullName>
    </submittedName>
</protein>
<evidence type="ECO:0000256" key="1">
    <source>
        <dbReference type="SAM" id="MobiDB-lite"/>
    </source>
</evidence>
<proteinExistence type="predicted"/>
<dbReference type="EMBL" id="JBHTCR010000003">
    <property type="protein sequence ID" value="MFC7346589.1"/>
    <property type="molecule type" value="Genomic_DNA"/>
</dbReference>
<dbReference type="InterPro" id="IPR025381">
    <property type="entry name" value="DUF4296"/>
</dbReference>
<gene>
    <name evidence="3" type="ORF">ACFQO9_07685</name>
</gene>
<dbReference type="Proteomes" id="UP001596550">
    <property type="component" value="Unassembled WGS sequence"/>
</dbReference>
<feature type="domain" description="DUF4296" evidence="2">
    <location>
        <begin position="23"/>
        <end position="98"/>
    </location>
</feature>
<dbReference type="Pfam" id="PF14129">
    <property type="entry name" value="DUF4296"/>
    <property type="match status" value="1"/>
</dbReference>
<evidence type="ECO:0000259" key="2">
    <source>
        <dbReference type="Pfam" id="PF14129"/>
    </source>
</evidence>
<sequence length="124" mass="14543">MKKLIFVFVLMCMFSCTEYIDKPKNLVDKTKMSEIIADMAINDQVINLYPGTNLESGTRFILKEHNVKTDDFVASYRYYIVKQKMEEIINDSQKIILEKDPKSEKKIKGNTEIKTTDLPKLERR</sequence>